<keyword evidence="1" id="KW-0808">Transferase</keyword>
<keyword evidence="8" id="KW-0547">Nucleotide-binding</keyword>
<protein>
    <recommendedName>
        <fullName evidence="3">Ubiquitin-conjugating enzyme E2 2</fullName>
    </recommendedName>
    <alternativeName>
        <fullName evidence="5">E2 ubiquitin-conjugating enzyme 2</fullName>
    </alternativeName>
    <alternativeName>
        <fullName evidence="6">Ubiquitin carrier protein UBC2</fullName>
    </alternativeName>
    <alternativeName>
        <fullName evidence="4">Ubiquitin-protein ligase UBC2</fullName>
    </alternativeName>
</protein>
<dbReference type="CDD" id="cd23795">
    <property type="entry name" value="UBCc_UBE2G1"/>
    <property type="match status" value="1"/>
</dbReference>
<dbReference type="GO" id="GO:0005524">
    <property type="term" value="F:ATP binding"/>
    <property type="evidence" value="ECO:0007669"/>
    <property type="project" value="UniProtKB-UniRule"/>
</dbReference>
<organism evidence="10 11">
    <name type="scientific">Pseudomassariella vexata</name>
    <dbReference type="NCBI Taxonomy" id="1141098"/>
    <lineage>
        <taxon>Eukaryota</taxon>
        <taxon>Fungi</taxon>
        <taxon>Dikarya</taxon>
        <taxon>Ascomycota</taxon>
        <taxon>Pezizomycotina</taxon>
        <taxon>Sordariomycetes</taxon>
        <taxon>Xylariomycetidae</taxon>
        <taxon>Amphisphaeriales</taxon>
        <taxon>Pseudomassariaceae</taxon>
        <taxon>Pseudomassariella</taxon>
    </lineage>
</organism>
<dbReference type="GO" id="GO:0016740">
    <property type="term" value="F:transferase activity"/>
    <property type="evidence" value="ECO:0007669"/>
    <property type="project" value="UniProtKB-KW"/>
</dbReference>
<evidence type="ECO:0000256" key="8">
    <source>
        <dbReference type="RuleBase" id="RU362109"/>
    </source>
</evidence>
<dbReference type="GeneID" id="63773015"/>
<evidence type="ECO:0000259" key="9">
    <source>
        <dbReference type="PROSITE" id="PS50127"/>
    </source>
</evidence>
<dbReference type="SUPFAM" id="SSF54495">
    <property type="entry name" value="UBC-like"/>
    <property type="match status" value="1"/>
</dbReference>
<name>A0A1Y2DG32_9PEZI</name>
<feature type="domain" description="UBC core" evidence="9">
    <location>
        <begin position="17"/>
        <end position="184"/>
    </location>
</feature>
<dbReference type="RefSeq" id="XP_040711253.1">
    <property type="nucleotide sequence ID" value="XM_040856803.1"/>
</dbReference>
<accession>A0A1Y2DG32</accession>
<dbReference type="OrthoDB" id="19692at2759"/>
<dbReference type="PANTHER" id="PTHR24067">
    <property type="entry name" value="UBIQUITIN-CONJUGATING ENZYME E2"/>
    <property type="match status" value="1"/>
</dbReference>
<evidence type="ECO:0000256" key="5">
    <source>
        <dbReference type="ARBA" id="ARBA00042179"/>
    </source>
</evidence>
<dbReference type="Proteomes" id="UP000193689">
    <property type="component" value="Unassembled WGS sequence"/>
</dbReference>
<dbReference type="AlphaFoldDB" id="A0A1Y2DG32"/>
<keyword evidence="11" id="KW-1185">Reference proteome</keyword>
<dbReference type="Gene3D" id="3.10.110.10">
    <property type="entry name" value="Ubiquitin Conjugating Enzyme"/>
    <property type="match status" value="1"/>
</dbReference>
<evidence type="ECO:0000256" key="3">
    <source>
        <dbReference type="ARBA" id="ARBA00039884"/>
    </source>
</evidence>
<feature type="active site" description="Glycyl thioester intermediate" evidence="7">
    <location>
        <position position="105"/>
    </location>
</feature>
<gene>
    <name evidence="10" type="ORF">BCR38DRAFT_353598</name>
</gene>
<evidence type="ECO:0000256" key="7">
    <source>
        <dbReference type="PROSITE-ProRule" id="PRU10133"/>
    </source>
</evidence>
<comment type="caution">
    <text evidence="10">The sequence shown here is derived from an EMBL/GenBank/DDBJ whole genome shotgun (WGS) entry which is preliminary data.</text>
</comment>
<keyword evidence="8" id="KW-0067">ATP-binding</keyword>
<evidence type="ECO:0000313" key="11">
    <source>
        <dbReference type="Proteomes" id="UP000193689"/>
    </source>
</evidence>
<dbReference type="PROSITE" id="PS00183">
    <property type="entry name" value="UBC_1"/>
    <property type="match status" value="1"/>
</dbReference>
<dbReference type="InterPro" id="IPR016135">
    <property type="entry name" value="UBQ-conjugating_enzyme/RWD"/>
</dbReference>
<dbReference type="InterPro" id="IPR000608">
    <property type="entry name" value="UBC"/>
</dbReference>
<dbReference type="InParanoid" id="A0A1Y2DG32"/>
<evidence type="ECO:0000313" key="10">
    <source>
        <dbReference type="EMBL" id="ORY58218.1"/>
    </source>
</evidence>
<dbReference type="PROSITE" id="PS50127">
    <property type="entry name" value="UBC_2"/>
    <property type="match status" value="1"/>
</dbReference>
<keyword evidence="2 8" id="KW-0833">Ubl conjugation pathway</keyword>
<evidence type="ECO:0000256" key="1">
    <source>
        <dbReference type="ARBA" id="ARBA00022679"/>
    </source>
</evidence>
<dbReference type="FunFam" id="3.10.110.10:FF:000048">
    <property type="entry name" value="Ubiquitin-conjugating enzyme E2 15"/>
    <property type="match status" value="1"/>
</dbReference>
<evidence type="ECO:0000256" key="2">
    <source>
        <dbReference type="ARBA" id="ARBA00022786"/>
    </source>
</evidence>
<comment type="similarity">
    <text evidence="8">Belongs to the ubiquitin-conjugating enzyme family.</text>
</comment>
<dbReference type="InterPro" id="IPR023313">
    <property type="entry name" value="UBQ-conjugating_AS"/>
</dbReference>
<dbReference type="Pfam" id="PF00179">
    <property type="entry name" value="UQ_con"/>
    <property type="match status" value="1"/>
</dbReference>
<sequence length="186" mass="20879">MSSSSTPKPTSSPQTSGAARLLQRQLKEMKTAKDLPGISVGLVKESNIFEWEVVLMINDDCKYYGGAYFRALMTFPPSYPLMPPKLVFQTPIPFHPNIYDNGELCISILHPPEDDKYGYESAAERWSPVQTPETILLSVISLFSEPNDESPANLDAAKLLRAEREGGPKEFRKRVRRCVRESLGED</sequence>
<dbReference type="InterPro" id="IPR050113">
    <property type="entry name" value="Ub_conjugating_enzyme"/>
</dbReference>
<proteinExistence type="inferred from homology"/>
<dbReference type="STRING" id="1141098.A0A1Y2DG32"/>
<evidence type="ECO:0000256" key="4">
    <source>
        <dbReference type="ARBA" id="ARBA00041569"/>
    </source>
</evidence>
<dbReference type="SMART" id="SM00212">
    <property type="entry name" value="UBCc"/>
    <property type="match status" value="1"/>
</dbReference>
<reference evidence="10 11" key="1">
    <citation type="submission" date="2016-07" db="EMBL/GenBank/DDBJ databases">
        <title>Pervasive Adenine N6-methylation of Active Genes in Fungi.</title>
        <authorList>
            <consortium name="DOE Joint Genome Institute"/>
            <person name="Mondo S.J."/>
            <person name="Dannebaum R.O."/>
            <person name="Kuo R.C."/>
            <person name="Labutti K."/>
            <person name="Haridas S."/>
            <person name="Kuo A."/>
            <person name="Salamov A."/>
            <person name="Ahrendt S.R."/>
            <person name="Lipzen A."/>
            <person name="Sullivan W."/>
            <person name="Andreopoulos W.B."/>
            <person name="Clum A."/>
            <person name="Lindquist E."/>
            <person name="Daum C."/>
            <person name="Ramamoorthy G.K."/>
            <person name="Gryganskyi A."/>
            <person name="Culley D."/>
            <person name="Magnuson J.K."/>
            <person name="James T.Y."/>
            <person name="O'Malley M.A."/>
            <person name="Stajich J.E."/>
            <person name="Spatafora J.W."/>
            <person name="Visel A."/>
            <person name="Grigoriev I.V."/>
        </authorList>
    </citation>
    <scope>NUCLEOTIDE SEQUENCE [LARGE SCALE GENOMIC DNA]</scope>
    <source>
        <strain evidence="10 11">CBS 129021</strain>
    </source>
</reference>
<dbReference type="EMBL" id="MCFJ01000017">
    <property type="protein sequence ID" value="ORY58218.1"/>
    <property type="molecule type" value="Genomic_DNA"/>
</dbReference>
<evidence type="ECO:0000256" key="6">
    <source>
        <dbReference type="ARBA" id="ARBA00042190"/>
    </source>
</evidence>